<dbReference type="Proteomes" id="UP000252204">
    <property type="component" value="Unassembled WGS sequence"/>
</dbReference>
<dbReference type="SUPFAM" id="SSF56349">
    <property type="entry name" value="DNA breaking-rejoining enzymes"/>
    <property type="match status" value="1"/>
</dbReference>
<dbReference type="PROSITE" id="PS51898">
    <property type="entry name" value="TYR_RECOMBINASE"/>
    <property type="match status" value="1"/>
</dbReference>
<organism evidence="3 4">
    <name type="scientific">Vreelandella sulfidaeris</name>
    <dbReference type="NCBI Taxonomy" id="115553"/>
    <lineage>
        <taxon>Bacteria</taxon>
        <taxon>Pseudomonadati</taxon>
        <taxon>Pseudomonadota</taxon>
        <taxon>Gammaproteobacteria</taxon>
        <taxon>Oceanospirillales</taxon>
        <taxon>Halomonadaceae</taxon>
        <taxon>Vreelandella</taxon>
    </lineage>
</organism>
<proteinExistence type="predicted"/>
<dbReference type="GO" id="GO:0015074">
    <property type="term" value="P:DNA integration"/>
    <property type="evidence" value="ECO:0007669"/>
    <property type="project" value="InterPro"/>
</dbReference>
<dbReference type="InterPro" id="IPR011010">
    <property type="entry name" value="DNA_brk_join_enz"/>
</dbReference>
<dbReference type="GO" id="GO:0003677">
    <property type="term" value="F:DNA binding"/>
    <property type="evidence" value="ECO:0007669"/>
    <property type="project" value="InterPro"/>
</dbReference>
<dbReference type="Pfam" id="PF00589">
    <property type="entry name" value="Phage_integrase"/>
    <property type="match status" value="1"/>
</dbReference>
<evidence type="ECO:0000313" key="3">
    <source>
        <dbReference type="EMBL" id="RBI64972.1"/>
    </source>
</evidence>
<reference evidence="4" key="1">
    <citation type="submission" date="2018-06" db="EMBL/GenBank/DDBJ databases">
        <title>Whole genome sequencing of four bacterial strains from South Shetland trench revealing bio-synthetic gene clusters.</title>
        <authorList>
            <person name="Abdel-Mageed W.M."/>
            <person name="Lehri B."/>
            <person name="Jarmusch S."/>
            <person name="Miranda K."/>
            <person name="Goodfellow M."/>
            <person name="Jaspars M."/>
            <person name="Karlyshev A.V."/>
        </authorList>
    </citation>
    <scope>NUCLEOTIDE SEQUENCE [LARGE SCALE GENOMIC DNA]</scope>
    <source>
        <strain evidence="4">SST4</strain>
    </source>
</reference>
<dbReference type="GO" id="GO:0006310">
    <property type="term" value="P:DNA recombination"/>
    <property type="evidence" value="ECO:0007669"/>
    <property type="project" value="UniProtKB-KW"/>
</dbReference>
<dbReference type="InterPro" id="IPR002104">
    <property type="entry name" value="Integrase_catalytic"/>
</dbReference>
<keyword evidence="4" id="KW-1185">Reference proteome</keyword>
<protein>
    <submittedName>
        <fullName evidence="3">Site-specific integrase</fullName>
    </submittedName>
</protein>
<evidence type="ECO:0000256" key="1">
    <source>
        <dbReference type="ARBA" id="ARBA00023172"/>
    </source>
</evidence>
<dbReference type="AlphaFoldDB" id="A0A365THS7"/>
<gene>
    <name evidence="3" type="ORF">DQ400_19885</name>
</gene>
<keyword evidence="1" id="KW-0233">DNA recombination</keyword>
<evidence type="ECO:0000313" key="4">
    <source>
        <dbReference type="Proteomes" id="UP000252204"/>
    </source>
</evidence>
<evidence type="ECO:0000259" key="2">
    <source>
        <dbReference type="PROSITE" id="PS51898"/>
    </source>
</evidence>
<comment type="caution">
    <text evidence="3">The sequence shown here is derived from an EMBL/GenBank/DDBJ whole genome shotgun (WGS) entry which is preliminary data.</text>
</comment>
<dbReference type="InterPro" id="IPR013762">
    <property type="entry name" value="Integrase-like_cat_sf"/>
</dbReference>
<dbReference type="EMBL" id="QNTU01000035">
    <property type="protein sequence ID" value="RBI64972.1"/>
    <property type="molecule type" value="Genomic_DNA"/>
</dbReference>
<name>A0A365THS7_9GAMM</name>
<accession>A0A365THS7</accession>
<sequence length="357" mass="40526">MKLLDSNKPVSGITGAVHLRALYGACVVVLLALWGERKHELLNSDGGGVMSFLDSTDDVIEGIEYKTSGTLTGKQTQRAAIVEVRNALSVIARLTKWTRDKGENDWFFVRLSFGHSASQNPQKEITTTTLYSLLNSFSKRADVDVKLRPHMFRRSFSMLWAWRFEIGDLEMLSKLLYHNNEVFTRFYTEDEDVWEFLPEAERELAFTIIHDGLTGSRKMTGALGHLLERYRRRLTAKIGVLSPEKTERFARRLLVEGGYRSIANADGYCFINEARGQRAKCSTDGSNPNYAHRSEELCVQCPNFGVGGSRIEYWETRRSAYEEVQKKTSVPMLADAAKLGVARADRIIRQIKVKQID</sequence>
<dbReference type="Gene3D" id="1.10.443.10">
    <property type="entry name" value="Intergrase catalytic core"/>
    <property type="match status" value="1"/>
</dbReference>
<feature type="domain" description="Tyr recombinase" evidence="2">
    <location>
        <begin position="1"/>
        <end position="202"/>
    </location>
</feature>